<evidence type="ECO:0000313" key="2">
    <source>
        <dbReference type="EMBL" id="KAL0114831.1"/>
    </source>
</evidence>
<evidence type="ECO:0000256" key="1">
    <source>
        <dbReference type="SAM" id="MobiDB-lite"/>
    </source>
</evidence>
<organism evidence="2 3">
    <name type="scientific">Cardiocondyla obscurior</name>
    <dbReference type="NCBI Taxonomy" id="286306"/>
    <lineage>
        <taxon>Eukaryota</taxon>
        <taxon>Metazoa</taxon>
        <taxon>Ecdysozoa</taxon>
        <taxon>Arthropoda</taxon>
        <taxon>Hexapoda</taxon>
        <taxon>Insecta</taxon>
        <taxon>Pterygota</taxon>
        <taxon>Neoptera</taxon>
        <taxon>Endopterygota</taxon>
        <taxon>Hymenoptera</taxon>
        <taxon>Apocrita</taxon>
        <taxon>Aculeata</taxon>
        <taxon>Formicoidea</taxon>
        <taxon>Formicidae</taxon>
        <taxon>Myrmicinae</taxon>
        <taxon>Cardiocondyla</taxon>
    </lineage>
</organism>
<evidence type="ECO:0000313" key="3">
    <source>
        <dbReference type="Proteomes" id="UP001430953"/>
    </source>
</evidence>
<protein>
    <submittedName>
        <fullName evidence="2">Uncharacterized protein</fullName>
    </submittedName>
</protein>
<keyword evidence="3" id="KW-1185">Reference proteome</keyword>
<proteinExistence type="predicted"/>
<gene>
    <name evidence="2" type="ORF">PUN28_011876</name>
</gene>
<comment type="caution">
    <text evidence="2">The sequence shown here is derived from an EMBL/GenBank/DDBJ whole genome shotgun (WGS) entry which is preliminary data.</text>
</comment>
<feature type="compositionally biased region" description="Polar residues" evidence="1">
    <location>
        <begin position="34"/>
        <end position="52"/>
    </location>
</feature>
<accession>A0AAW2FFU6</accession>
<feature type="region of interest" description="Disordered" evidence="1">
    <location>
        <begin position="25"/>
        <end position="54"/>
    </location>
</feature>
<reference evidence="2 3" key="1">
    <citation type="submission" date="2023-03" db="EMBL/GenBank/DDBJ databases">
        <title>High recombination rates correlate with genetic variation in Cardiocondyla obscurior ants.</title>
        <authorList>
            <person name="Errbii M."/>
        </authorList>
    </citation>
    <scope>NUCLEOTIDE SEQUENCE [LARGE SCALE GENOMIC DNA]</scope>
    <source>
        <strain evidence="2">Alpha-2009</strain>
        <tissue evidence="2">Whole body</tissue>
    </source>
</reference>
<dbReference type="AlphaFoldDB" id="A0AAW2FFU6"/>
<dbReference type="EMBL" id="JADYXP020000011">
    <property type="protein sequence ID" value="KAL0114831.1"/>
    <property type="molecule type" value="Genomic_DNA"/>
</dbReference>
<sequence>MALIRNMDMNDDIFDNIMEIENERQPSPCDKETAAQQQPSSRPKKTAAQQQPPKLIVVRRDETGHHAVLEEPAPAEPTKEELLKKIKELEEMVKKRK</sequence>
<dbReference type="Proteomes" id="UP001430953">
    <property type="component" value="Unassembled WGS sequence"/>
</dbReference>
<name>A0AAW2FFU6_9HYME</name>